<dbReference type="Proteomes" id="UP000283634">
    <property type="component" value="Unassembled WGS sequence"/>
</dbReference>
<dbReference type="PANTHER" id="PTHR15241:SF304">
    <property type="entry name" value="RRM DOMAIN-CONTAINING PROTEIN"/>
    <property type="match status" value="1"/>
</dbReference>
<dbReference type="GeneID" id="40329506"/>
<sequence>MFQQQQRNSHPSPVEVARGGASRASDPWGFPSECGSNTLMTYYTASLPPSDPPIVDFSGQFAGDAASSLQPCSGFNPSPVTTLIGGDPPREDPKSAYGRNIYVASLPADITDERLRALFEPFGKILSAKTMSRKNGACCSGYGFVLFERSADAARAQMAMIGHIVDGNRIQVRQARPSACQQILNVTASSRTSKLPPKNTQMLSAPVAAAVVPSACPVPPGNCSPQYIAVSPTFSVDTASSPHVPPLSPLPQLPLIVPQPQPQPLVCFMLPMPVTSNFW</sequence>
<feature type="region of interest" description="Disordered" evidence="2">
    <location>
        <begin position="1"/>
        <end position="30"/>
    </location>
</feature>
<protein>
    <submittedName>
        <fullName evidence="4">RNA-binding protein 5-like protein</fullName>
    </submittedName>
</protein>
<evidence type="ECO:0000313" key="4">
    <source>
        <dbReference type="EMBL" id="RNF03750.1"/>
    </source>
</evidence>
<feature type="domain" description="RRM" evidence="3">
    <location>
        <begin position="99"/>
        <end position="177"/>
    </location>
</feature>
<comment type="caution">
    <text evidence="4">The sequence shown here is derived from an EMBL/GenBank/DDBJ whole genome shotgun (WGS) entry which is preliminary data.</text>
</comment>
<dbReference type="RefSeq" id="XP_029237702.1">
    <property type="nucleotide sequence ID" value="XM_029382447.1"/>
</dbReference>
<evidence type="ECO:0000259" key="3">
    <source>
        <dbReference type="PROSITE" id="PS50102"/>
    </source>
</evidence>
<dbReference type="PROSITE" id="PS50102">
    <property type="entry name" value="RRM"/>
    <property type="match status" value="1"/>
</dbReference>
<dbReference type="OrthoDB" id="6159137at2759"/>
<dbReference type="SUPFAM" id="SSF54928">
    <property type="entry name" value="RNA-binding domain, RBD"/>
    <property type="match status" value="1"/>
</dbReference>
<evidence type="ECO:0000256" key="2">
    <source>
        <dbReference type="SAM" id="MobiDB-lite"/>
    </source>
</evidence>
<dbReference type="Pfam" id="PF00076">
    <property type="entry name" value="RRM_1"/>
    <property type="match status" value="1"/>
</dbReference>
<dbReference type="VEuPathDB" id="TriTrypDB:TRSC58_04676"/>
<organism evidence="4 5">
    <name type="scientific">Trypanosoma rangeli</name>
    <dbReference type="NCBI Taxonomy" id="5698"/>
    <lineage>
        <taxon>Eukaryota</taxon>
        <taxon>Discoba</taxon>
        <taxon>Euglenozoa</taxon>
        <taxon>Kinetoplastea</taxon>
        <taxon>Metakinetoplastina</taxon>
        <taxon>Trypanosomatida</taxon>
        <taxon>Trypanosomatidae</taxon>
        <taxon>Trypanosoma</taxon>
        <taxon>Herpetosoma</taxon>
    </lineage>
</organism>
<keyword evidence="1" id="KW-0694">RNA-binding</keyword>
<evidence type="ECO:0000313" key="5">
    <source>
        <dbReference type="Proteomes" id="UP000283634"/>
    </source>
</evidence>
<accession>A0A3R7KYA8</accession>
<dbReference type="EMBL" id="MKGL01000185">
    <property type="protein sequence ID" value="RNF03750.1"/>
    <property type="molecule type" value="Genomic_DNA"/>
</dbReference>
<dbReference type="GO" id="GO:0003723">
    <property type="term" value="F:RNA binding"/>
    <property type="evidence" value="ECO:0007669"/>
    <property type="project" value="UniProtKB-UniRule"/>
</dbReference>
<dbReference type="SMART" id="SM00360">
    <property type="entry name" value="RRM"/>
    <property type="match status" value="1"/>
</dbReference>
<dbReference type="PANTHER" id="PTHR15241">
    <property type="entry name" value="TRANSFORMER-2-RELATED"/>
    <property type="match status" value="1"/>
</dbReference>
<dbReference type="InterPro" id="IPR000504">
    <property type="entry name" value="RRM_dom"/>
</dbReference>
<dbReference type="Gene3D" id="3.30.70.330">
    <property type="match status" value="1"/>
</dbReference>
<feature type="compositionally biased region" description="Polar residues" evidence="2">
    <location>
        <begin position="1"/>
        <end position="11"/>
    </location>
</feature>
<dbReference type="AlphaFoldDB" id="A0A3R7KYA8"/>
<gene>
    <name evidence="4" type="ORF">TraAM80_05573</name>
</gene>
<name>A0A3R7KYA8_TRYRA</name>
<proteinExistence type="predicted"/>
<keyword evidence="5" id="KW-1185">Reference proteome</keyword>
<dbReference type="InterPro" id="IPR035979">
    <property type="entry name" value="RBD_domain_sf"/>
</dbReference>
<reference evidence="4 5" key="1">
    <citation type="journal article" date="2018" name="BMC Genomics">
        <title>Genomic comparison of Trypanosoma conorhini and Trypanosoma rangeli to Trypanosoma cruzi strains of high and low virulence.</title>
        <authorList>
            <person name="Bradwell K.R."/>
            <person name="Koparde V.N."/>
            <person name="Matveyev A.V."/>
            <person name="Serrano M.G."/>
            <person name="Alves J.M."/>
            <person name="Parikh H."/>
            <person name="Huang B."/>
            <person name="Lee V."/>
            <person name="Espinosa-Alvarez O."/>
            <person name="Ortiz P.A."/>
            <person name="Costa-Martins A.G."/>
            <person name="Teixeira M.M."/>
            <person name="Buck G.A."/>
        </authorList>
    </citation>
    <scope>NUCLEOTIDE SEQUENCE [LARGE SCALE GENOMIC DNA]</scope>
    <source>
        <strain evidence="4 5">AM80</strain>
    </source>
</reference>
<evidence type="ECO:0000256" key="1">
    <source>
        <dbReference type="PROSITE-ProRule" id="PRU00176"/>
    </source>
</evidence>
<dbReference type="InterPro" id="IPR012677">
    <property type="entry name" value="Nucleotide-bd_a/b_plait_sf"/>
</dbReference>